<evidence type="ECO:0000256" key="1">
    <source>
        <dbReference type="ARBA" id="ARBA00004127"/>
    </source>
</evidence>
<proteinExistence type="inferred from homology"/>
<keyword evidence="6" id="KW-0547">Nucleotide-binding</keyword>
<dbReference type="CDD" id="cd03250">
    <property type="entry name" value="ABCC_MRP_domain1"/>
    <property type="match status" value="1"/>
</dbReference>
<keyword evidence="3" id="KW-0813">Transport</keyword>
<comment type="similarity">
    <text evidence="2">Belongs to the ABC transporter superfamily. ABCC family. Conjugate transporter (TC 3.A.1.208) subfamily.</text>
</comment>
<feature type="transmembrane region" description="Helical" evidence="11">
    <location>
        <begin position="1163"/>
        <end position="1190"/>
    </location>
</feature>
<dbReference type="EMBL" id="CAIIXF020000004">
    <property type="protein sequence ID" value="CAH1782332.1"/>
    <property type="molecule type" value="Genomic_DNA"/>
</dbReference>
<dbReference type="InterPro" id="IPR050173">
    <property type="entry name" value="ABC_transporter_C-like"/>
</dbReference>
<name>A0A8J1YBS6_OWEFU</name>
<dbReference type="PANTHER" id="PTHR24223">
    <property type="entry name" value="ATP-BINDING CASSETTE SUB-FAMILY C"/>
    <property type="match status" value="1"/>
</dbReference>
<reference evidence="12" key="1">
    <citation type="submission" date="2022-03" db="EMBL/GenBank/DDBJ databases">
        <authorList>
            <person name="Martin C."/>
        </authorList>
    </citation>
    <scope>NUCLEOTIDE SEQUENCE</scope>
</reference>
<dbReference type="PROSITE" id="PS50893">
    <property type="entry name" value="ABC_TRANSPORTER_2"/>
    <property type="match status" value="2"/>
</dbReference>
<dbReference type="SMART" id="SM00382">
    <property type="entry name" value="AAA"/>
    <property type="match status" value="2"/>
</dbReference>
<dbReference type="CDD" id="cd18599">
    <property type="entry name" value="ABC_6TM_MRP5_8_9_D2"/>
    <property type="match status" value="1"/>
</dbReference>
<keyword evidence="13" id="KW-1185">Reference proteome</keyword>
<evidence type="ECO:0000313" key="13">
    <source>
        <dbReference type="Proteomes" id="UP000749559"/>
    </source>
</evidence>
<evidence type="ECO:0000256" key="10">
    <source>
        <dbReference type="SAM" id="MobiDB-lite"/>
    </source>
</evidence>
<dbReference type="GO" id="GO:0012505">
    <property type="term" value="C:endomembrane system"/>
    <property type="evidence" value="ECO:0007669"/>
    <property type="project" value="UniProtKB-SubCell"/>
</dbReference>
<sequence>MADQKPTTDGTKESESETGAESNNTADMKEKESMDDTMDDTGKLNEGGLGSNNDTSDDTSTDLGTDKDAKTVTKDTEHVDKDAGPINKDKDTEHVTKDTEDDTKDTEHVDRDTEHVTKPTEQVTKDNDIDTNVTETEDKNEEPAIIDVEPVDKETQPLTQDNSKTENIEKENVESDDMPEILDTTVEFEPRLPRSRWMKYRKPLKRVFPFRTKKVPKEKFPMEDVGLFSYMFINYLTPLMIKIYKAKEPLNELWAPMPSLSAEVTGERMQREWDKELASKGQDKASLFRAMMRSVQTRIYIVIVILCVLIVFSFVGPAVLVRLILEYVQLNLTDVKYGVMLIVLLFVNEVGRTLMFAIYWHFLYEMGTKVRSGSLTLLYNKLLRLSSLKHKSVGEVVNIYSSDGQRLFDMMSVSPPLFMGPIMLIMATVYATMFIGPWALMGIATYLLYYPIQIMIAKKLAKLRISTAHVTDKRVRLISEVFTCIKLIKMYAWEESFHKNIHERRATERRILEKSGYLMNANASGSPIVAIMSGVVAIMGHTLSGNDISPAQAFTLLSIFASFRFAMGIMPYSVKCLAEGIIASKRVQSVLEIEEDEPQLTTVDSQSNALEIKDATLAWEIHDTFNEKDGKPEKAVKRKSGKNNRGSIVNGSVKSKEAATGADIANQTTEELLKGNNHNTTIDTTIDEGSTTMDMDTGRNLSETLTDINMILPKGQLIGVCGAVGCGKSSLIASILGQMRITSGTIGVNGDIAYVPQQAWILNATVKENITFGLEMDEEKYEGVISACGLDTDLEQMPSGDQTEIGERGINLSGGQKQRVSLARAVYSDKEIYLLDDPLSAVDSHVGLHLFNHCIKEALQGKSIVFVTHQLQYLSQCNQIYVMKNGKIVEMGTHNTLLKNTSGEYSGLMQKYHKEEKKHAEAEEVEDEEEKKERKRLKTLRSMISQESVPMDEGKGKLIVSEEKKRGSVPASVYAGYIRAGGGFILAAMVILGHAICVACGIFSNWWLSYWLKQGSGGLRIPITPNMTYAIEGPDIVPLNTSATEGNYNLTNQNVPLNYTIDMNIAHNPRLWFFNLVYGMSIVAFILFAFMKGYAHVKFVLRAASSTHDRVLLRVLRSPMSFFDMNPTGRIINRFSGDMDLIKWDSMMPIQTNNLILNGLHMIFAFAMIAYVFPIFLAACVPLAIVFVIIKVIGTPGVREIKRLENIQRSPLFGHVSATVQGLVTIQAYNKTQAFRERFHELLDQHAMSILCQRLVIRWICVRVDMIMSIIITLTGLFCILLRDTIPPADGGMAISFAMQMAAIFQYVMLLAIEVEALFTSVERLQTYLKIESEAPVSIPENKPASDWPSQGHVTFSKVKLRYREGLPSVLKNMTCDIQPKEKIGIVGRTGAGKSSLGVALFRLVELSAGDITIDGYDISKIGLGDLRSKLSIIPQDPVLFVGTVRYNIDPFSEHTDEEVWTALERCHVKSTILNLEQQLYAPVLENGENFSVGERQLMCMTRALLRNSKILMLDEATSSIDTETDHLIQATIKEAFSHCTMLTIAHRLNTVLHYDRIMVLQDGQIVEFDSPASLMADKTSHFSQMMEAAKQAHKATI</sequence>
<evidence type="ECO:0000256" key="5">
    <source>
        <dbReference type="ARBA" id="ARBA00022737"/>
    </source>
</evidence>
<dbReference type="InterPro" id="IPR027417">
    <property type="entry name" value="P-loop_NTPase"/>
</dbReference>
<feature type="compositionally biased region" description="Basic and acidic residues" evidence="10">
    <location>
        <begin position="64"/>
        <end position="98"/>
    </location>
</feature>
<dbReference type="InterPro" id="IPR011527">
    <property type="entry name" value="ABC1_TM_dom"/>
</dbReference>
<dbReference type="OrthoDB" id="6500128at2759"/>
<accession>A0A8J1YBS6</accession>
<dbReference type="FunFam" id="1.20.1560.10:FF:000012">
    <property type="entry name" value="ATP binding cassette subfamily C member 5"/>
    <property type="match status" value="1"/>
</dbReference>
<dbReference type="Gene3D" id="1.20.1560.10">
    <property type="entry name" value="ABC transporter type 1, transmembrane domain"/>
    <property type="match status" value="2"/>
</dbReference>
<feature type="transmembrane region" description="Helical" evidence="11">
    <location>
        <begin position="337"/>
        <end position="362"/>
    </location>
</feature>
<feature type="transmembrane region" description="Helical" evidence="11">
    <location>
        <begin position="984"/>
        <end position="1008"/>
    </location>
</feature>
<evidence type="ECO:0000256" key="4">
    <source>
        <dbReference type="ARBA" id="ARBA00022692"/>
    </source>
</evidence>
<feature type="transmembrane region" description="Helical" evidence="11">
    <location>
        <begin position="1294"/>
        <end position="1313"/>
    </location>
</feature>
<keyword evidence="5" id="KW-0677">Repeat</keyword>
<dbReference type="SUPFAM" id="SSF90123">
    <property type="entry name" value="ABC transporter transmembrane region"/>
    <property type="match status" value="2"/>
</dbReference>
<organism evidence="12 13">
    <name type="scientific">Owenia fusiformis</name>
    <name type="common">Polychaete worm</name>
    <dbReference type="NCBI Taxonomy" id="6347"/>
    <lineage>
        <taxon>Eukaryota</taxon>
        <taxon>Metazoa</taxon>
        <taxon>Spiralia</taxon>
        <taxon>Lophotrochozoa</taxon>
        <taxon>Annelida</taxon>
        <taxon>Polychaeta</taxon>
        <taxon>Sedentaria</taxon>
        <taxon>Canalipalpata</taxon>
        <taxon>Sabellida</taxon>
        <taxon>Oweniida</taxon>
        <taxon>Oweniidae</taxon>
        <taxon>Owenia</taxon>
    </lineage>
</organism>
<dbReference type="InterPro" id="IPR003439">
    <property type="entry name" value="ABC_transporter-like_ATP-bd"/>
</dbReference>
<dbReference type="GO" id="GO:0140359">
    <property type="term" value="F:ABC-type transporter activity"/>
    <property type="evidence" value="ECO:0007669"/>
    <property type="project" value="InterPro"/>
</dbReference>
<dbReference type="CDD" id="cd18592">
    <property type="entry name" value="ABC_6TM_MRP5_8_9_D1"/>
    <property type="match status" value="1"/>
</dbReference>
<dbReference type="InterPro" id="IPR036640">
    <property type="entry name" value="ABC1_TM_sf"/>
</dbReference>
<dbReference type="GO" id="GO:0016020">
    <property type="term" value="C:membrane"/>
    <property type="evidence" value="ECO:0007669"/>
    <property type="project" value="InterPro"/>
</dbReference>
<feature type="transmembrane region" description="Helical" evidence="11">
    <location>
        <begin position="1072"/>
        <end position="1091"/>
    </location>
</feature>
<dbReference type="Gene3D" id="3.40.50.300">
    <property type="entry name" value="P-loop containing nucleotide triphosphate hydrolases"/>
    <property type="match status" value="2"/>
</dbReference>
<feature type="transmembrane region" description="Helical" evidence="11">
    <location>
        <begin position="299"/>
        <end position="325"/>
    </location>
</feature>
<dbReference type="InterPro" id="IPR017871">
    <property type="entry name" value="ABC_transporter-like_CS"/>
</dbReference>
<feature type="compositionally biased region" description="Basic and acidic residues" evidence="10">
    <location>
        <begin position="105"/>
        <end position="128"/>
    </location>
</feature>
<comment type="subcellular location">
    <subcellularLocation>
        <location evidence="1">Endomembrane system</location>
        <topology evidence="1">Multi-pass membrane protein</topology>
    </subcellularLocation>
</comment>
<keyword evidence="8 11" id="KW-1133">Transmembrane helix</keyword>
<feature type="region of interest" description="Disordered" evidence="10">
    <location>
        <begin position="628"/>
        <end position="654"/>
    </location>
</feature>
<keyword evidence="9 11" id="KW-0472">Membrane</keyword>
<evidence type="ECO:0000256" key="8">
    <source>
        <dbReference type="ARBA" id="ARBA00022989"/>
    </source>
</evidence>
<gene>
    <name evidence="12" type="ORF">OFUS_LOCUS8792</name>
</gene>
<feature type="region of interest" description="Disordered" evidence="10">
    <location>
        <begin position="1"/>
        <end position="172"/>
    </location>
</feature>
<feature type="compositionally biased region" description="Polar residues" evidence="10">
    <location>
        <begin position="643"/>
        <end position="653"/>
    </location>
</feature>
<evidence type="ECO:0000256" key="7">
    <source>
        <dbReference type="ARBA" id="ARBA00022840"/>
    </source>
</evidence>
<dbReference type="GO" id="GO:0016887">
    <property type="term" value="F:ATP hydrolysis activity"/>
    <property type="evidence" value="ECO:0007669"/>
    <property type="project" value="InterPro"/>
</dbReference>
<evidence type="ECO:0000256" key="3">
    <source>
        <dbReference type="ARBA" id="ARBA00022448"/>
    </source>
</evidence>
<dbReference type="Pfam" id="PF00664">
    <property type="entry name" value="ABC_membrane"/>
    <property type="match status" value="2"/>
</dbReference>
<dbReference type="SUPFAM" id="SSF52540">
    <property type="entry name" value="P-loop containing nucleoside triphosphate hydrolases"/>
    <property type="match status" value="2"/>
</dbReference>
<feature type="transmembrane region" description="Helical" evidence="11">
    <location>
        <begin position="418"/>
        <end position="449"/>
    </location>
</feature>
<protein>
    <submittedName>
        <fullName evidence="12">Uncharacterized protein</fullName>
    </submittedName>
</protein>
<evidence type="ECO:0000313" key="12">
    <source>
        <dbReference type="EMBL" id="CAH1782332.1"/>
    </source>
</evidence>
<evidence type="ECO:0000256" key="2">
    <source>
        <dbReference type="ARBA" id="ARBA00009726"/>
    </source>
</evidence>
<dbReference type="FunFam" id="3.40.50.300:FF:000074">
    <property type="entry name" value="Multidrug resistance-associated protein 5 isoform 1"/>
    <property type="match status" value="1"/>
</dbReference>
<feature type="transmembrane region" description="Helical" evidence="11">
    <location>
        <begin position="1256"/>
        <end position="1282"/>
    </location>
</feature>
<dbReference type="PROSITE" id="PS00211">
    <property type="entry name" value="ABC_TRANSPORTER_1"/>
    <property type="match status" value="1"/>
</dbReference>
<evidence type="ECO:0000256" key="6">
    <source>
        <dbReference type="ARBA" id="ARBA00022741"/>
    </source>
</evidence>
<feature type="compositionally biased region" description="Polar residues" evidence="10">
    <location>
        <begin position="17"/>
        <end position="26"/>
    </location>
</feature>
<dbReference type="Pfam" id="PF00005">
    <property type="entry name" value="ABC_tran"/>
    <property type="match status" value="2"/>
</dbReference>
<dbReference type="FunFam" id="3.40.50.300:FF:000605">
    <property type="entry name" value="multidrug resistance-associated protein 5 isoform X1"/>
    <property type="match status" value="1"/>
</dbReference>
<dbReference type="PANTHER" id="PTHR24223:SF447">
    <property type="entry name" value="MULTIDRUG RESISTANCE-ASSOCIATED PROTEIN 5"/>
    <property type="match status" value="1"/>
</dbReference>
<evidence type="ECO:0000256" key="11">
    <source>
        <dbReference type="SAM" id="Phobius"/>
    </source>
</evidence>
<keyword evidence="4 11" id="KW-0812">Transmembrane</keyword>
<keyword evidence="7" id="KW-0067">ATP-binding</keyword>
<dbReference type="GO" id="GO:0005524">
    <property type="term" value="F:ATP binding"/>
    <property type="evidence" value="ECO:0007669"/>
    <property type="project" value="UniProtKB-KW"/>
</dbReference>
<dbReference type="Proteomes" id="UP000749559">
    <property type="component" value="Unassembled WGS sequence"/>
</dbReference>
<evidence type="ECO:0000256" key="9">
    <source>
        <dbReference type="ARBA" id="ARBA00023136"/>
    </source>
</evidence>
<dbReference type="PROSITE" id="PS50929">
    <property type="entry name" value="ABC_TM1F"/>
    <property type="match status" value="2"/>
</dbReference>
<feature type="compositionally biased region" description="Basic and acidic residues" evidence="10">
    <location>
        <begin position="163"/>
        <end position="172"/>
    </location>
</feature>
<dbReference type="CDD" id="cd03244">
    <property type="entry name" value="ABCC_MRP_domain2"/>
    <property type="match status" value="1"/>
</dbReference>
<comment type="caution">
    <text evidence="12">The sequence shown here is derived from an EMBL/GenBank/DDBJ whole genome shotgun (WGS) entry which is preliminary data.</text>
</comment>
<dbReference type="InterPro" id="IPR003593">
    <property type="entry name" value="AAA+_ATPase"/>
</dbReference>